<dbReference type="Proteomes" id="UP000501939">
    <property type="component" value="Chromosome"/>
</dbReference>
<dbReference type="PANTHER" id="PTHR43310:SF1">
    <property type="entry name" value="SULFATE TRANSPORTER YBAR-RELATED"/>
    <property type="match status" value="1"/>
</dbReference>
<keyword evidence="8" id="KW-1185">Reference proteome</keyword>
<evidence type="ECO:0000313" key="8">
    <source>
        <dbReference type="Proteomes" id="UP000501939"/>
    </source>
</evidence>
<dbReference type="InterPro" id="IPR011547">
    <property type="entry name" value="SLC26A/SulP_dom"/>
</dbReference>
<reference evidence="7 8" key="1">
    <citation type="submission" date="2020-03" db="EMBL/GenBank/DDBJ databases">
        <authorList>
            <person name="Zhu W."/>
        </authorList>
    </citation>
    <scope>NUCLEOTIDE SEQUENCE [LARGE SCALE GENOMIC DNA]</scope>
    <source>
        <strain evidence="7 8">185</strain>
    </source>
</reference>
<dbReference type="SUPFAM" id="SSF52091">
    <property type="entry name" value="SpoIIaa-like"/>
    <property type="match status" value="1"/>
</dbReference>
<keyword evidence="3 5" id="KW-1133">Transmembrane helix</keyword>
<accession>A0A6G8S3B4</accession>
<evidence type="ECO:0000259" key="6">
    <source>
        <dbReference type="PROSITE" id="PS50801"/>
    </source>
</evidence>
<dbReference type="Pfam" id="PF01740">
    <property type="entry name" value="STAS"/>
    <property type="match status" value="1"/>
</dbReference>
<dbReference type="InterPro" id="IPR052706">
    <property type="entry name" value="Membrane-Transporter-like"/>
</dbReference>
<proteinExistence type="predicted"/>
<dbReference type="CDD" id="cd07042">
    <property type="entry name" value="STAS_SulP_like_sulfate_transporter"/>
    <property type="match status" value="1"/>
</dbReference>
<feature type="transmembrane region" description="Helical" evidence="5">
    <location>
        <begin position="114"/>
        <end position="134"/>
    </location>
</feature>
<dbReference type="InterPro" id="IPR002645">
    <property type="entry name" value="STAS_dom"/>
</dbReference>
<keyword evidence="4 5" id="KW-0472">Membrane</keyword>
<feature type="transmembrane region" description="Helical" evidence="5">
    <location>
        <begin position="317"/>
        <end position="340"/>
    </location>
</feature>
<feature type="transmembrane region" description="Helical" evidence="5">
    <location>
        <begin position="146"/>
        <end position="163"/>
    </location>
</feature>
<dbReference type="KEGG" id="alj:G8D99_05340"/>
<dbReference type="PANTHER" id="PTHR43310">
    <property type="entry name" value="SULFATE TRANSPORTER YBAR-RELATED"/>
    <property type="match status" value="1"/>
</dbReference>
<evidence type="ECO:0000313" key="7">
    <source>
        <dbReference type="EMBL" id="QIO08498.1"/>
    </source>
</evidence>
<feature type="transmembrane region" description="Helical" evidence="5">
    <location>
        <begin position="352"/>
        <end position="383"/>
    </location>
</feature>
<dbReference type="InterPro" id="IPR018045">
    <property type="entry name" value="S04_transporter_CS"/>
</dbReference>
<dbReference type="EMBL" id="CP049916">
    <property type="protein sequence ID" value="QIO08498.1"/>
    <property type="molecule type" value="Genomic_DNA"/>
</dbReference>
<feature type="domain" description="STAS" evidence="6">
    <location>
        <begin position="403"/>
        <end position="480"/>
    </location>
</feature>
<feature type="transmembrane region" description="Helical" evidence="5">
    <location>
        <begin position="88"/>
        <end position="108"/>
    </location>
</feature>
<organism evidence="7 8">
    <name type="scientific">Acinetobacter lanii</name>
    <dbReference type="NCBI Taxonomy" id="2715163"/>
    <lineage>
        <taxon>Bacteria</taxon>
        <taxon>Pseudomonadati</taxon>
        <taxon>Pseudomonadota</taxon>
        <taxon>Gammaproteobacteria</taxon>
        <taxon>Moraxellales</taxon>
        <taxon>Moraxellaceae</taxon>
        <taxon>Acinetobacter</taxon>
    </lineage>
</organism>
<dbReference type="InterPro" id="IPR036513">
    <property type="entry name" value="STAS_dom_sf"/>
</dbReference>
<feature type="transmembrane region" description="Helical" evidence="5">
    <location>
        <begin position="293"/>
        <end position="311"/>
    </location>
</feature>
<evidence type="ECO:0000256" key="2">
    <source>
        <dbReference type="ARBA" id="ARBA00022692"/>
    </source>
</evidence>
<dbReference type="AlphaFoldDB" id="A0A6G8S3B4"/>
<feature type="transmembrane region" description="Helical" evidence="5">
    <location>
        <begin position="222"/>
        <end position="243"/>
    </location>
</feature>
<name>A0A6G8S3B4_9GAMM</name>
<gene>
    <name evidence="7" type="ORF">G8D99_05340</name>
</gene>
<evidence type="ECO:0000256" key="3">
    <source>
        <dbReference type="ARBA" id="ARBA00022989"/>
    </source>
</evidence>
<dbReference type="RefSeq" id="WP_166323314.1">
    <property type="nucleotide sequence ID" value="NZ_CP049916.1"/>
</dbReference>
<protein>
    <submittedName>
        <fullName evidence="7">SulP family inorganic anion transporter</fullName>
    </submittedName>
</protein>
<comment type="subcellular location">
    <subcellularLocation>
        <location evidence="1">Membrane</location>
        <topology evidence="1">Multi-pass membrane protein</topology>
    </subcellularLocation>
</comment>
<feature type="transmembrane region" description="Helical" evidence="5">
    <location>
        <begin position="45"/>
        <end position="76"/>
    </location>
</feature>
<evidence type="ECO:0000256" key="4">
    <source>
        <dbReference type="ARBA" id="ARBA00023136"/>
    </source>
</evidence>
<feature type="transmembrane region" description="Helical" evidence="5">
    <location>
        <begin position="169"/>
        <end position="189"/>
    </location>
</feature>
<dbReference type="Gene3D" id="3.30.750.24">
    <property type="entry name" value="STAS domain"/>
    <property type="match status" value="1"/>
</dbReference>
<dbReference type="Pfam" id="PF00916">
    <property type="entry name" value="Sulfate_transp"/>
    <property type="match status" value="2"/>
</dbReference>
<dbReference type="GO" id="GO:0016020">
    <property type="term" value="C:membrane"/>
    <property type="evidence" value="ECO:0007669"/>
    <property type="project" value="UniProtKB-SubCell"/>
</dbReference>
<sequence length="480" mass="52270">MISLKKEEWFSNIRTDVLAGLVVGLALIPESIAFSAIAGVDPQVGLYASFCIAVSIAFFGGRPAMISAATGALALLMITLVKEHGLQYLLAATILTGVIQVIASYFKVAKLMRFVSQSVVYGFLNALAILIFTAQLPELSKMDSTAYLFVVLGLAIVYLFPYIPKIGKAIPSPLICIVVLSVLAMVLGADMRTVSDLGHFPDTLPIFLIPEIPLNFETLKIIFPYSITLATVGLLETMMTTTVVNEVTQTDSDRHQECRGQGIANMVSGFMGGMAGCAMIGQSIINVSSGARTRLSTLVAGVFLLCLVVFLKDWLAYIPIAALVAIMIMVAFTTFQWGSVKQFNKHPQQSNLVMIAVVIIVLATHNLALGVLVGVMLSALFLVNKLESAVKVQSNLLTPDHRVYQIQGQIFFSSAEKFYQFFDFNEQLKHVSIDLSQAHIWDITSVNMLKSVQAKFEAKQIQVQLIGMNEASRTLIDQVS</sequence>
<dbReference type="PROSITE" id="PS01130">
    <property type="entry name" value="SLC26A"/>
    <property type="match status" value="1"/>
</dbReference>
<feature type="transmembrane region" description="Helical" evidence="5">
    <location>
        <begin position="263"/>
        <end position="281"/>
    </location>
</feature>
<dbReference type="PROSITE" id="PS50801">
    <property type="entry name" value="STAS"/>
    <property type="match status" value="1"/>
</dbReference>
<keyword evidence="2 5" id="KW-0812">Transmembrane</keyword>
<evidence type="ECO:0000256" key="5">
    <source>
        <dbReference type="SAM" id="Phobius"/>
    </source>
</evidence>
<evidence type="ECO:0000256" key="1">
    <source>
        <dbReference type="ARBA" id="ARBA00004141"/>
    </source>
</evidence>
<dbReference type="GO" id="GO:0008271">
    <property type="term" value="F:secondary active sulfate transmembrane transporter activity"/>
    <property type="evidence" value="ECO:0007669"/>
    <property type="project" value="InterPro"/>
</dbReference>